<dbReference type="Gene3D" id="1.50.10.20">
    <property type="match status" value="1"/>
</dbReference>
<protein>
    <recommendedName>
        <fullName evidence="2">Squalene cyclase C-terminal domain-containing protein</fullName>
    </recommendedName>
</protein>
<reference evidence="1" key="1">
    <citation type="submission" date="2018-05" db="EMBL/GenBank/DDBJ databases">
        <authorList>
            <person name="Lanie J.A."/>
            <person name="Ng W.-L."/>
            <person name="Kazmierczak K.M."/>
            <person name="Andrzejewski T.M."/>
            <person name="Davidsen T.M."/>
            <person name="Wayne K.J."/>
            <person name="Tettelin H."/>
            <person name="Glass J.I."/>
            <person name="Rusch D."/>
            <person name="Podicherti R."/>
            <person name="Tsui H.-C.T."/>
            <person name="Winkler M.E."/>
        </authorList>
    </citation>
    <scope>NUCLEOTIDE SEQUENCE</scope>
</reference>
<evidence type="ECO:0008006" key="2">
    <source>
        <dbReference type="Google" id="ProtNLM"/>
    </source>
</evidence>
<accession>A0A382DEE5</accession>
<evidence type="ECO:0000313" key="1">
    <source>
        <dbReference type="EMBL" id="SVB36519.1"/>
    </source>
</evidence>
<organism evidence="1">
    <name type="scientific">marine metagenome</name>
    <dbReference type="NCBI Taxonomy" id="408172"/>
    <lineage>
        <taxon>unclassified sequences</taxon>
        <taxon>metagenomes</taxon>
        <taxon>ecological metagenomes</taxon>
    </lineage>
</organism>
<dbReference type="SUPFAM" id="SSF48239">
    <property type="entry name" value="Terpenoid cyclases/Protein prenyltransferases"/>
    <property type="match status" value="1"/>
</dbReference>
<sequence length="197" mass="22283">MSLRDEINNITKQLLNGVMQQLIVTDEDAYVKDDVSKVIRTRVTAELCSTLVKLHNLKISEHQSMIKKLTKWLLDNQNADGSWNETHINYNKPSTVFTSICALSLLETSESFPDLNIDEEIFDRAAKFILKQEIYYGEYKKSELVHADILNVDAMAAAFLLKFGSRSSNENYIQAGKMAVAHICSHQFIDGAYPYGG</sequence>
<name>A0A382DEE5_9ZZZZ</name>
<dbReference type="AlphaFoldDB" id="A0A382DEE5"/>
<dbReference type="InterPro" id="IPR008930">
    <property type="entry name" value="Terpenoid_cyclase/PrenylTrfase"/>
</dbReference>
<dbReference type="EMBL" id="UINC01038875">
    <property type="protein sequence ID" value="SVB36519.1"/>
    <property type="molecule type" value="Genomic_DNA"/>
</dbReference>
<gene>
    <name evidence="1" type="ORF">METZ01_LOCUS189373</name>
</gene>
<proteinExistence type="predicted"/>
<feature type="non-terminal residue" evidence="1">
    <location>
        <position position="197"/>
    </location>
</feature>